<keyword evidence="3 4" id="KW-0472">Membrane</keyword>
<dbReference type="PANTHER" id="PTHR22550">
    <property type="entry name" value="SPORE GERMINATION PROTEIN"/>
    <property type="match status" value="1"/>
</dbReference>
<dbReference type="HOGENOM" id="CLU_021639_3_1_9"/>
<organism evidence="6 7">
    <name type="scientific">Amphibacillus xylanus (strain ATCC 51415 / DSM 6626 / JCM 7361 / LMG 17667 / NBRC 15112 / Ep01)</name>
    <dbReference type="NCBI Taxonomy" id="698758"/>
    <lineage>
        <taxon>Bacteria</taxon>
        <taxon>Bacillati</taxon>
        <taxon>Bacillota</taxon>
        <taxon>Bacilli</taxon>
        <taxon>Bacillales</taxon>
        <taxon>Bacillaceae</taxon>
        <taxon>Amphibacillus</taxon>
    </lineage>
</organism>
<dbReference type="PANTHER" id="PTHR22550:SF9">
    <property type="entry name" value="STAGE V SPORULATION PROTEIN AF"/>
    <property type="match status" value="1"/>
</dbReference>
<comment type="subcellular location">
    <subcellularLocation>
        <location evidence="4">Cell membrane</location>
    </subcellularLocation>
    <subcellularLocation>
        <location evidence="1">Membrane</location>
        <topology evidence="1">Multi-pass membrane protein</topology>
    </subcellularLocation>
</comment>
<feature type="transmembrane region" description="Helical" evidence="5">
    <location>
        <begin position="404"/>
        <end position="430"/>
    </location>
</feature>
<name>K0J7E6_AMPXN</name>
<evidence type="ECO:0000256" key="1">
    <source>
        <dbReference type="ARBA" id="ARBA00004141"/>
    </source>
</evidence>
<dbReference type="InterPro" id="IPR004995">
    <property type="entry name" value="Spore_Ger"/>
</dbReference>
<dbReference type="PIRSF" id="PIRSF005690">
    <property type="entry name" value="GerBA"/>
    <property type="match status" value="1"/>
</dbReference>
<reference evidence="6 7" key="1">
    <citation type="submission" date="2011-01" db="EMBL/GenBank/DDBJ databases">
        <title>Whole genome sequence of Amphibacillus xylinus NBRC 15112.</title>
        <authorList>
            <person name="Nakazawa H."/>
            <person name="Katano Y."/>
            <person name="Nakamura S."/>
            <person name="Sasagawa M."/>
            <person name="Fukada J."/>
            <person name="Arai T."/>
            <person name="Sasakura N."/>
            <person name="Mochizuki D."/>
            <person name="Hosoyama A."/>
            <person name="Harada K."/>
            <person name="Horikawa H."/>
            <person name="Kato Y."/>
            <person name="Harada T."/>
            <person name="Sasaki K."/>
            <person name="Sekiguchi M."/>
            <person name="Hodoyama M."/>
            <person name="Nishiko R."/>
            <person name="Narita H."/>
            <person name="Hanamaki A."/>
            <person name="Hata C."/>
            <person name="Konno Y."/>
            <person name="Niimura Y."/>
            <person name="Yamazaki S."/>
            <person name="Fujita N."/>
        </authorList>
    </citation>
    <scope>NUCLEOTIDE SEQUENCE [LARGE SCALE GENOMIC DNA]</scope>
    <source>
        <strain evidence="7">ATCC 51415 / DSM 6626 / JCM 7361 / LMG 17667 / NBRC 15112 / Ep01</strain>
    </source>
</reference>
<evidence type="ECO:0000256" key="2">
    <source>
        <dbReference type="ARBA" id="ARBA00005278"/>
    </source>
</evidence>
<protein>
    <submittedName>
        <fullName evidence="6">Stage V sporulation protein AF</fullName>
    </submittedName>
</protein>
<dbReference type="eggNOG" id="COG0697">
    <property type="taxonomic scope" value="Bacteria"/>
</dbReference>
<dbReference type="STRING" id="698758.AXY_12060"/>
<sequence>MKIGQINQVESYMREHVGVGVSFDADFREVIILGTKVQLYFVNGLCDTTILVELLKSLVRINDHESESMKVVDIVRNRIVHQQFEELDDINEAITKLLSGLVIIFIDGYDKVMIVDVRSYPGRSPEEPDTERVVRGSRDGYTENIIQNTALTRRRIRDPRLRNEIIQVGDRSKTDICISYIKDLADPELIDIIKQELKSIKTDGLSMADKALEEYIVKQGFNPFPIVRYTERPDVASVHLFEGHVILMVDTSPSMIITPTTFFHHVQHAEEYRQTPSSGTFVRWIRFIGIFVSIFILPFWYLLSIEQNLLPEALQFIGPNENTGNVPLFLQIILADVGVELLRMAAIHTPTPLSTAMGLIAAVLIGDIAISAGLFTGEVILYVAVAAVGSYATPSYELSIANKLARIIIVLATFAFNLPGFVITTTLYILSLASVKSFNTPYLWPFIPFNFRALRQILIRYSVPAKETRPSITHAKQKKD</sequence>
<evidence type="ECO:0000256" key="4">
    <source>
        <dbReference type="PIRNR" id="PIRNR005690"/>
    </source>
</evidence>
<dbReference type="Proteomes" id="UP000006294">
    <property type="component" value="Chromosome"/>
</dbReference>
<dbReference type="GO" id="GO:0009847">
    <property type="term" value="P:spore germination"/>
    <property type="evidence" value="ECO:0007669"/>
    <property type="project" value="UniProtKB-UniRule"/>
</dbReference>
<keyword evidence="5" id="KW-1133">Transmembrane helix</keyword>
<dbReference type="PATRIC" id="fig|698758.3.peg.1205"/>
<dbReference type="GO" id="GO:0005886">
    <property type="term" value="C:plasma membrane"/>
    <property type="evidence" value="ECO:0007669"/>
    <property type="project" value="UniProtKB-SubCell"/>
</dbReference>
<dbReference type="EMBL" id="AP012050">
    <property type="protein sequence ID" value="BAM47338.1"/>
    <property type="molecule type" value="Genomic_DNA"/>
</dbReference>
<dbReference type="Pfam" id="PF03323">
    <property type="entry name" value="GerA"/>
    <property type="match status" value="1"/>
</dbReference>
<feature type="transmembrane region" description="Helical" evidence="5">
    <location>
        <begin position="358"/>
        <end position="384"/>
    </location>
</feature>
<proteinExistence type="inferred from homology"/>
<feature type="transmembrane region" description="Helical" evidence="5">
    <location>
        <begin position="284"/>
        <end position="303"/>
    </location>
</feature>
<keyword evidence="5" id="KW-0812">Transmembrane</keyword>
<dbReference type="AlphaFoldDB" id="K0J7E6"/>
<comment type="similarity">
    <text evidence="2 4">Belongs to the GerABKA family.</text>
</comment>
<evidence type="ECO:0000256" key="3">
    <source>
        <dbReference type="ARBA" id="ARBA00023136"/>
    </source>
</evidence>
<evidence type="ECO:0000256" key="5">
    <source>
        <dbReference type="SAM" id="Phobius"/>
    </source>
</evidence>
<gene>
    <name evidence="6" type="primary">spoVAF</name>
    <name evidence="6" type="ordered locus">AXY_12060</name>
</gene>
<dbReference type="KEGG" id="axl:AXY_12060"/>
<evidence type="ECO:0000313" key="7">
    <source>
        <dbReference type="Proteomes" id="UP000006294"/>
    </source>
</evidence>
<dbReference type="InterPro" id="IPR050768">
    <property type="entry name" value="UPF0353/GerABKA_families"/>
</dbReference>
<evidence type="ECO:0000313" key="6">
    <source>
        <dbReference type="EMBL" id="BAM47338.1"/>
    </source>
</evidence>
<accession>K0J7E6</accession>
<keyword evidence="7" id="KW-1185">Reference proteome</keyword>